<feature type="compositionally biased region" description="Basic and acidic residues" evidence="5">
    <location>
        <begin position="134"/>
        <end position="144"/>
    </location>
</feature>
<dbReference type="OrthoDB" id="2154985at2759"/>
<dbReference type="GO" id="GO:0005634">
    <property type="term" value="C:nucleus"/>
    <property type="evidence" value="ECO:0007669"/>
    <property type="project" value="TreeGrafter"/>
</dbReference>
<evidence type="ECO:0000256" key="3">
    <source>
        <dbReference type="ARBA" id="ARBA00019539"/>
    </source>
</evidence>
<evidence type="ECO:0000256" key="1">
    <source>
        <dbReference type="ARBA" id="ARBA00011408"/>
    </source>
</evidence>
<feature type="compositionally biased region" description="Low complexity" evidence="5">
    <location>
        <begin position="148"/>
        <end position="159"/>
    </location>
</feature>
<organism evidence="6 7">
    <name type="scientific">Terfezia boudieri ATCC MYA-4762</name>
    <dbReference type="NCBI Taxonomy" id="1051890"/>
    <lineage>
        <taxon>Eukaryota</taxon>
        <taxon>Fungi</taxon>
        <taxon>Dikarya</taxon>
        <taxon>Ascomycota</taxon>
        <taxon>Pezizomycotina</taxon>
        <taxon>Pezizomycetes</taxon>
        <taxon>Pezizales</taxon>
        <taxon>Pezizaceae</taxon>
        <taxon>Terfezia</taxon>
    </lineage>
</organism>
<comment type="subunit">
    <text evidence="1">Interacts with lipid droplet proteins.</text>
</comment>
<dbReference type="InterPro" id="IPR019412">
    <property type="entry name" value="IML2/TPR_39"/>
</dbReference>
<dbReference type="PANTHER" id="PTHR31859:SF1">
    <property type="entry name" value="TETRATRICOPEPTIDE REPEAT PROTEIN 39C"/>
    <property type="match status" value="1"/>
</dbReference>
<evidence type="ECO:0000256" key="5">
    <source>
        <dbReference type="SAM" id="MobiDB-lite"/>
    </source>
</evidence>
<name>A0A3N4LZU1_9PEZI</name>
<protein>
    <recommendedName>
        <fullName evidence="2">Inclusion body clearance protein IML2</fullName>
    </recommendedName>
    <alternativeName>
        <fullName evidence="3">Inclusion body clearance protein iml2</fullName>
    </alternativeName>
</protein>
<evidence type="ECO:0000256" key="4">
    <source>
        <dbReference type="ARBA" id="ARBA00043897"/>
    </source>
</evidence>
<dbReference type="EMBL" id="ML121529">
    <property type="protein sequence ID" value="RPB28454.1"/>
    <property type="molecule type" value="Genomic_DNA"/>
</dbReference>
<dbReference type="InterPro" id="IPR011990">
    <property type="entry name" value="TPR-like_helical_dom_sf"/>
</dbReference>
<accession>A0A3N4LZU1</accession>
<evidence type="ECO:0000313" key="6">
    <source>
        <dbReference type="EMBL" id="RPB28454.1"/>
    </source>
</evidence>
<evidence type="ECO:0000256" key="2">
    <source>
        <dbReference type="ARBA" id="ARBA00018424"/>
    </source>
</evidence>
<dbReference type="PANTHER" id="PTHR31859">
    <property type="entry name" value="TETRATRICOPEPTIDE REPEAT PROTEIN 39 FAMILY MEMBER"/>
    <property type="match status" value="1"/>
</dbReference>
<comment type="function">
    <text evidence="4">Inclusion body (IB) resident protein that interacts strongly with lipid droplet (LD) proteins. Involved in LD-mediated IB clearing after protein folding stress, probably by enabling access to the IBs of an LD-stored soluble sterol derivative that acts as a chaperone in inclusion clearing.</text>
</comment>
<dbReference type="SUPFAM" id="SSF48452">
    <property type="entry name" value="TPR-like"/>
    <property type="match status" value="1"/>
</dbReference>
<dbReference type="Proteomes" id="UP000267821">
    <property type="component" value="Unassembled WGS sequence"/>
</dbReference>
<dbReference type="Pfam" id="PF10300">
    <property type="entry name" value="Iml2-TPR_39"/>
    <property type="match status" value="1"/>
</dbReference>
<reference evidence="6 7" key="1">
    <citation type="journal article" date="2018" name="Nat. Ecol. Evol.">
        <title>Pezizomycetes genomes reveal the molecular basis of ectomycorrhizal truffle lifestyle.</title>
        <authorList>
            <person name="Murat C."/>
            <person name="Payen T."/>
            <person name="Noel B."/>
            <person name="Kuo A."/>
            <person name="Morin E."/>
            <person name="Chen J."/>
            <person name="Kohler A."/>
            <person name="Krizsan K."/>
            <person name="Balestrini R."/>
            <person name="Da Silva C."/>
            <person name="Montanini B."/>
            <person name="Hainaut M."/>
            <person name="Levati E."/>
            <person name="Barry K.W."/>
            <person name="Belfiori B."/>
            <person name="Cichocki N."/>
            <person name="Clum A."/>
            <person name="Dockter R.B."/>
            <person name="Fauchery L."/>
            <person name="Guy J."/>
            <person name="Iotti M."/>
            <person name="Le Tacon F."/>
            <person name="Lindquist E.A."/>
            <person name="Lipzen A."/>
            <person name="Malagnac F."/>
            <person name="Mello A."/>
            <person name="Molinier V."/>
            <person name="Miyauchi S."/>
            <person name="Poulain J."/>
            <person name="Riccioni C."/>
            <person name="Rubini A."/>
            <person name="Sitrit Y."/>
            <person name="Splivallo R."/>
            <person name="Traeger S."/>
            <person name="Wang M."/>
            <person name="Zifcakova L."/>
            <person name="Wipf D."/>
            <person name="Zambonelli A."/>
            <person name="Paolocci F."/>
            <person name="Nowrousian M."/>
            <person name="Ottonello S."/>
            <person name="Baldrian P."/>
            <person name="Spatafora J.W."/>
            <person name="Henrissat B."/>
            <person name="Nagy L.G."/>
            <person name="Aury J.M."/>
            <person name="Wincker P."/>
            <person name="Grigoriev I.V."/>
            <person name="Bonfante P."/>
            <person name="Martin F.M."/>
        </authorList>
    </citation>
    <scope>NUCLEOTIDE SEQUENCE [LARGE SCALE GENOMIC DNA]</scope>
    <source>
        <strain evidence="6 7">ATCC MYA-4762</strain>
    </source>
</reference>
<feature type="region of interest" description="Disordered" evidence="5">
    <location>
        <begin position="125"/>
        <end position="163"/>
    </location>
</feature>
<proteinExistence type="predicted"/>
<sequence>MALLMNDDVVGAEAALEGGHSSFHKLAQGVVAFLRASLGFESEIMREGTSSERLADAEASADRDRRRAQKENHRHSSYPPGTEFALCHAEAQLMSAVVGVLSESVVDAMRAFYKLRRAYQMLEEIQTTSPHQPGMKEDGEKTSDDMSADAASRKSASSDLVGDQQKLRRASIVDSINMDTMQPMDVFIHSGSNMCFGLLLVILSLIPPSFGRLLSIIGFRGDREKGLSMLWVASKADNVHGAIATLALLNFYGNAIQFCDILPEEDATSGVGYPTQRCHDVLAIMRQRYPESALWLLEEARMEAVNGHLNAAINLLNVPTSPQMKQVEALMVFEKAINCMFLHKYQDVADSFLKLTELNSWSHALYHYFAAVSYVELYRENCEKNPDKARIYGKKAESLLEATPTFMGKKRFMAQSLPLEVFADRKIKKWQTRAKQRGVPLVDGVGVSPMEEMMYFWNGYKRMGNDDFAKSLTALDWRKDHLRDDAIDERAIHSLLTSVVLRNMGELEGAREHLQEVLSIDKFLLKGGLKDDWTAPTAHYEWAVVIWRESGPKEAADCKLWLQKAARWEAYELDTRVGLRVTTALDTVNKYTEA</sequence>
<dbReference type="GO" id="GO:0005829">
    <property type="term" value="C:cytosol"/>
    <property type="evidence" value="ECO:0007669"/>
    <property type="project" value="TreeGrafter"/>
</dbReference>
<dbReference type="AlphaFoldDB" id="A0A3N4LZU1"/>
<feature type="compositionally biased region" description="Basic and acidic residues" evidence="5">
    <location>
        <begin position="49"/>
        <end position="71"/>
    </location>
</feature>
<gene>
    <name evidence="6" type="ORF">L211DRAFT_887372</name>
</gene>
<keyword evidence="7" id="KW-1185">Reference proteome</keyword>
<dbReference type="FunCoup" id="A0A3N4LZU1">
    <property type="interactions" value="125"/>
</dbReference>
<dbReference type="GO" id="GO:0005741">
    <property type="term" value="C:mitochondrial outer membrane"/>
    <property type="evidence" value="ECO:0007669"/>
    <property type="project" value="TreeGrafter"/>
</dbReference>
<dbReference type="InParanoid" id="A0A3N4LZU1"/>
<evidence type="ECO:0000313" key="7">
    <source>
        <dbReference type="Proteomes" id="UP000267821"/>
    </source>
</evidence>
<feature type="region of interest" description="Disordered" evidence="5">
    <location>
        <begin position="49"/>
        <end position="81"/>
    </location>
</feature>